<proteinExistence type="predicted"/>
<evidence type="ECO:0000313" key="1">
    <source>
        <dbReference type="EMBL" id="JAD72174.1"/>
    </source>
</evidence>
<reference evidence="1" key="2">
    <citation type="journal article" date="2015" name="Data Brief">
        <title>Shoot transcriptome of the giant reed, Arundo donax.</title>
        <authorList>
            <person name="Barrero R.A."/>
            <person name="Guerrero F.D."/>
            <person name="Moolhuijzen P."/>
            <person name="Goolsby J.A."/>
            <person name="Tidwell J."/>
            <person name="Bellgard S.E."/>
            <person name="Bellgard M.I."/>
        </authorList>
    </citation>
    <scope>NUCLEOTIDE SEQUENCE</scope>
    <source>
        <tissue evidence="1">Shoot tissue taken approximately 20 cm above the soil surface</tissue>
    </source>
</reference>
<protein>
    <submittedName>
        <fullName evidence="1">Uncharacterized protein</fullName>
    </submittedName>
</protein>
<reference evidence="1" key="1">
    <citation type="submission" date="2014-09" db="EMBL/GenBank/DDBJ databases">
        <authorList>
            <person name="Magalhaes I.L.F."/>
            <person name="Oliveira U."/>
            <person name="Santos F.R."/>
            <person name="Vidigal T.H.D.A."/>
            <person name="Brescovit A.D."/>
            <person name="Santos A.J."/>
        </authorList>
    </citation>
    <scope>NUCLEOTIDE SEQUENCE</scope>
    <source>
        <tissue evidence="1">Shoot tissue taken approximately 20 cm above the soil surface</tissue>
    </source>
</reference>
<name>A0A0A9C7D3_ARUDO</name>
<dbReference type="AlphaFoldDB" id="A0A0A9C7D3"/>
<organism evidence="1">
    <name type="scientific">Arundo donax</name>
    <name type="common">Giant reed</name>
    <name type="synonym">Donax arundinaceus</name>
    <dbReference type="NCBI Taxonomy" id="35708"/>
    <lineage>
        <taxon>Eukaryota</taxon>
        <taxon>Viridiplantae</taxon>
        <taxon>Streptophyta</taxon>
        <taxon>Embryophyta</taxon>
        <taxon>Tracheophyta</taxon>
        <taxon>Spermatophyta</taxon>
        <taxon>Magnoliopsida</taxon>
        <taxon>Liliopsida</taxon>
        <taxon>Poales</taxon>
        <taxon>Poaceae</taxon>
        <taxon>PACMAD clade</taxon>
        <taxon>Arundinoideae</taxon>
        <taxon>Arundineae</taxon>
        <taxon>Arundo</taxon>
    </lineage>
</organism>
<accession>A0A0A9C7D3</accession>
<sequence length="28" mass="3104">MSPRRTLLAVASPLLAHLLDPTAPWVYN</sequence>
<dbReference type="EMBL" id="GBRH01225721">
    <property type="protein sequence ID" value="JAD72174.1"/>
    <property type="molecule type" value="Transcribed_RNA"/>
</dbReference>